<protein>
    <submittedName>
        <fullName evidence="4">TetR family transcriptional regulator</fullName>
    </submittedName>
</protein>
<dbReference type="Proteomes" id="UP000639606">
    <property type="component" value="Unassembled WGS sequence"/>
</dbReference>
<keyword evidence="1 2" id="KW-0238">DNA-binding</keyword>
<dbReference type="GO" id="GO:0003700">
    <property type="term" value="F:DNA-binding transcription factor activity"/>
    <property type="evidence" value="ECO:0007669"/>
    <property type="project" value="TreeGrafter"/>
</dbReference>
<dbReference type="PROSITE" id="PS01081">
    <property type="entry name" value="HTH_TETR_1"/>
    <property type="match status" value="1"/>
</dbReference>
<dbReference type="PROSITE" id="PS50977">
    <property type="entry name" value="HTH_TETR_2"/>
    <property type="match status" value="1"/>
</dbReference>
<dbReference type="PANTHER" id="PTHR30055">
    <property type="entry name" value="HTH-TYPE TRANSCRIPTIONAL REGULATOR RUTR"/>
    <property type="match status" value="1"/>
</dbReference>
<comment type="caution">
    <text evidence="4">The sequence shown here is derived from an EMBL/GenBank/DDBJ whole genome shotgun (WGS) entry which is preliminary data.</text>
</comment>
<dbReference type="Pfam" id="PF00440">
    <property type="entry name" value="TetR_N"/>
    <property type="match status" value="1"/>
</dbReference>
<accession>A0A918ECD6</accession>
<feature type="DNA-binding region" description="H-T-H motif" evidence="2">
    <location>
        <begin position="31"/>
        <end position="50"/>
    </location>
</feature>
<gene>
    <name evidence="4" type="ORF">GCM10010185_12690</name>
</gene>
<proteinExistence type="predicted"/>
<reference evidence="4" key="2">
    <citation type="submission" date="2020-09" db="EMBL/GenBank/DDBJ databases">
        <authorList>
            <person name="Sun Q."/>
            <person name="Ohkuma M."/>
        </authorList>
    </citation>
    <scope>NUCLEOTIDE SEQUENCE</scope>
    <source>
        <strain evidence="4">JCM 3313</strain>
    </source>
</reference>
<dbReference type="InterPro" id="IPR036271">
    <property type="entry name" value="Tet_transcr_reg_TetR-rel_C_sf"/>
</dbReference>
<dbReference type="GO" id="GO:0000976">
    <property type="term" value="F:transcription cis-regulatory region binding"/>
    <property type="evidence" value="ECO:0007669"/>
    <property type="project" value="TreeGrafter"/>
</dbReference>
<sequence length="186" mass="20166">MSRRGDAAATKAALLDAAARLFAERGFDRTTVRDIAAVAGVNQALLFRYFGSKDALFATVLASRGRELIEESPAEQLLCRMLLRLTGKTARPEDHPLYAALRSAHHDTAAAVVNQQLGEDFARVLRSLTDAPDAELRADLVLAWVVGIGVLRSMFAKEPLASADNRAVAELVLKATSVLLERVDRV</sequence>
<evidence type="ECO:0000256" key="2">
    <source>
        <dbReference type="PROSITE-ProRule" id="PRU00335"/>
    </source>
</evidence>
<dbReference type="InterPro" id="IPR023772">
    <property type="entry name" value="DNA-bd_HTH_TetR-type_CS"/>
</dbReference>
<organism evidence="4 5">
    <name type="scientific">Saccharothrix coeruleofusca</name>
    <dbReference type="NCBI Taxonomy" id="33919"/>
    <lineage>
        <taxon>Bacteria</taxon>
        <taxon>Bacillati</taxon>
        <taxon>Actinomycetota</taxon>
        <taxon>Actinomycetes</taxon>
        <taxon>Pseudonocardiales</taxon>
        <taxon>Pseudonocardiaceae</taxon>
        <taxon>Saccharothrix</taxon>
    </lineage>
</organism>
<keyword evidence="5" id="KW-1185">Reference proteome</keyword>
<dbReference type="Gene3D" id="1.10.357.10">
    <property type="entry name" value="Tetracycline Repressor, domain 2"/>
    <property type="match status" value="1"/>
</dbReference>
<dbReference type="PRINTS" id="PR00455">
    <property type="entry name" value="HTHTETR"/>
</dbReference>
<dbReference type="RefSeq" id="WP_189222106.1">
    <property type="nucleotide sequence ID" value="NZ_BMRG01000002.1"/>
</dbReference>
<dbReference type="Pfam" id="PF17920">
    <property type="entry name" value="TetR_C_16"/>
    <property type="match status" value="1"/>
</dbReference>
<dbReference type="InterPro" id="IPR009057">
    <property type="entry name" value="Homeodomain-like_sf"/>
</dbReference>
<dbReference type="AlphaFoldDB" id="A0A918ECD6"/>
<dbReference type="InterPro" id="IPR041678">
    <property type="entry name" value="TetR_C_16"/>
</dbReference>
<feature type="domain" description="HTH tetR-type" evidence="3">
    <location>
        <begin position="8"/>
        <end position="68"/>
    </location>
</feature>
<dbReference type="InterPro" id="IPR001647">
    <property type="entry name" value="HTH_TetR"/>
</dbReference>
<dbReference type="SUPFAM" id="SSF48498">
    <property type="entry name" value="Tetracyclin repressor-like, C-terminal domain"/>
    <property type="match status" value="1"/>
</dbReference>
<dbReference type="PANTHER" id="PTHR30055:SF235">
    <property type="entry name" value="TRANSCRIPTIONAL REGULATORY PROTEIN"/>
    <property type="match status" value="1"/>
</dbReference>
<evidence type="ECO:0000313" key="4">
    <source>
        <dbReference type="EMBL" id="GGP42646.1"/>
    </source>
</evidence>
<dbReference type="SUPFAM" id="SSF46689">
    <property type="entry name" value="Homeodomain-like"/>
    <property type="match status" value="1"/>
</dbReference>
<name>A0A918ECD6_9PSEU</name>
<evidence type="ECO:0000313" key="5">
    <source>
        <dbReference type="Proteomes" id="UP000639606"/>
    </source>
</evidence>
<dbReference type="EMBL" id="BMRG01000002">
    <property type="protein sequence ID" value="GGP42646.1"/>
    <property type="molecule type" value="Genomic_DNA"/>
</dbReference>
<evidence type="ECO:0000256" key="1">
    <source>
        <dbReference type="ARBA" id="ARBA00023125"/>
    </source>
</evidence>
<dbReference type="InterPro" id="IPR050109">
    <property type="entry name" value="HTH-type_TetR-like_transc_reg"/>
</dbReference>
<evidence type="ECO:0000259" key="3">
    <source>
        <dbReference type="PROSITE" id="PS50977"/>
    </source>
</evidence>
<reference evidence="4" key="1">
    <citation type="journal article" date="2014" name="Int. J. Syst. Evol. Microbiol.">
        <title>Complete genome sequence of Corynebacterium casei LMG S-19264T (=DSM 44701T), isolated from a smear-ripened cheese.</title>
        <authorList>
            <consortium name="US DOE Joint Genome Institute (JGI-PGF)"/>
            <person name="Walter F."/>
            <person name="Albersmeier A."/>
            <person name="Kalinowski J."/>
            <person name="Ruckert C."/>
        </authorList>
    </citation>
    <scope>NUCLEOTIDE SEQUENCE</scope>
    <source>
        <strain evidence="4">JCM 3313</strain>
    </source>
</reference>